<accession>A0A2U1AYF2</accession>
<dbReference type="GO" id="GO:0010041">
    <property type="term" value="P:response to iron(III) ion"/>
    <property type="evidence" value="ECO:0007669"/>
    <property type="project" value="TreeGrafter"/>
</dbReference>
<dbReference type="AlphaFoldDB" id="A0A2U1AYF2"/>
<feature type="transmembrane region" description="Helical" evidence="8">
    <location>
        <begin position="361"/>
        <end position="382"/>
    </location>
</feature>
<dbReference type="Pfam" id="PF02366">
    <property type="entry name" value="PMT"/>
    <property type="match status" value="1"/>
</dbReference>
<feature type="transmembrane region" description="Helical" evidence="8">
    <location>
        <begin position="264"/>
        <end position="286"/>
    </location>
</feature>
<feature type="transmembrane region" description="Helical" evidence="8">
    <location>
        <begin position="117"/>
        <end position="134"/>
    </location>
</feature>
<proteinExistence type="predicted"/>
<keyword evidence="7 8" id="KW-0472">Membrane</keyword>
<evidence type="ECO:0000256" key="1">
    <source>
        <dbReference type="ARBA" id="ARBA00004651"/>
    </source>
</evidence>
<feature type="transmembrane region" description="Helical" evidence="8">
    <location>
        <begin position="394"/>
        <end position="411"/>
    </location>
</feature>
<dbReference type="PANTHER" id="PTHR33908">
    <property type="entry name" value="MANNOSYLTRANSFERASE YKCB-RELATED"/>
    <property type="match status" value="1"/>
</dbReference>
<evidence type="ECO:0000256" key="6">
    <source>
        <dbReference type="ARBA" id="ARBA00022989"/>
    </source>
</evidence>
<evidence type="ECO:0000256" key="3">
    <source>
        <dbReference type="ARBA" id="ARBA00022676"/>
    </source>
</evidence>
<protein>
    <submittedName>
        <fullName evidence="10">4-amino-4-deoxy-L-arabinose transferase</fullName>
    </submittedName>
</protein>
<feature type="transmembrane region" description="Helical" evidence="8">
    <location>
        <begin position="140"/>
        <end position="158"/>
    </location>
</feature>
<dbReference type="GeneID" id="78295414"/>
<evidence type="ECO:0000259" key="9">
    <source>
        <dbReference type="Pfam" id="PF02366"/>
    </source>
</evidence>
<feature type="transmembrane region" description="Helical" evidence="8">
    <location>
        <begin position="423"/>
        <end position="440"/>
    </location>
</feature>
<comment type="caution">
    <text evidence="10">The sequence shown here is derived from an EMBL/GenBank/DDBJ whole genome shotgun (WGS) entry which is preliminary data.</text>
</comment>
<dbReference type="PANTHER" id="PTHR33908:SF3">
    <property type="entry name" value="UNDECAPRENYL PHOSPHATE-ALPHA-4-AMINO-4-DEOXY-L-ARABINOSE ARABINOSYL TRANSFERASE"/>
    <property type="match status" value="1"/>
</dbReference>
<feature type="transmembrane region" description="Helical" evidence="8">
    <location>
        <begin position="298"/>
        <end position="317"/>
    </location>
</feature>
<dbReference type="OrthoDB" id="9815691at2"/>
<feature type="transmembrane region" description="Helical" evidence="8">
    <location>
        <begin position="12"/>
        <end position="30"/>
    </location>
</feature>
<dbReference type="GO" id="GO:0016763">
    <property type="term" value="F:pentosyltransferase activity"/>
    <property type="evidence" value="ECO:0007669"/>
    <property type="project" value="TreeGrafter"/>
</dbReference>
<dbReference type="Proteomes" id="UP000245959">
    <property type="component" value="Unassembled WGS sequence"/>
</dbReference>
<evidence type="ECO:0000256" key="5">
    <source>
        <dbReference type="ARBA" id="ARBA00022692"/>
    </source>
</evidence>
<evidence type="ECO:0000256" key="2">
    <source>
        <dbReference type="ARBA" id="ARBA00022475"/>
    </source>
</evidence>
<evidence type="ECO:0000313" key="10">
    <source>
        <dbReference type="EMBL" id="PVY41448.1"/>
    </source>
</evidence>
<comment type="subcellular location">
    <subcellularLocation>
        <location evidence="1">Cell membrane</location>
        <topology evidence="1">Multi-pass membrane protein</topology>
    </subcellularLocation>
</comment>
<evidence type="ECO:0000256" key="8">
    <source>
        <dbReference type="SAM" id="Phobius"/>
    </source>
</evidence>
<keyword evidence="5 8" id="KW-0812">Transmembrane</keyword>
<evidence type="ECO:0000256" key="4">
    <source>
        <dbReference type="ARBA" id="ARBA00022679"/>
    </source>
</evidence>
<gene>
    <name evidence="10" type="ORF">C8D82_11462</name>
</gene>
<dbReference type="GO" id="GO:0006493">
    <property type="term" value="P:protein O-linked glycosylation"/>
    <property type="evidence" value="ECO:0007669"/>
    <property type="project" value="InterPro"/>
</dbReference>
<feature type="transmembrane region" description="Helical" evidence="8">
    <location>
        <begin position="87"/>
        <end position="105"/>
    </location>
</feature>
<feature type="transmembrane region" description="Helical" evidence="8">
    <location>
        <begin position="187"/>
        <end position="203"/>
    </location>
</feature>
<reference evidence="10 11" key="1">
    <citation type="submission" date="2018-04" db="EMBL/GenBank/DDBJ databases">
        <title>Genomic Encyclopedia of Type Strains, Phase IV (KMG-IV): sequencing the most valuable type-strain genomes for metagenomic binning, comparative biology and taxonomic classification.</title>
        <authorList>
            <person name="Goeker M."/>
        </authorList>
    </citation>
    <scope>NUCLEOTIDE SEQUENCE [LARGE SCALE GENOMIC DNA]</scope>
    <source>
        <strain evidence="10 11">DSM 14823</strain>
    </source>
</reference>
<feature type="transmembrane region" description="Helical" evidence="8">
    <location>
        <begin position="323"/>
        <end position="340"/>
    </location>
</feature>
<name>A0A2U1AYF2_9BACT</name>
<feature type="transmembrane region" description="Helical" evidence="8">
    <location>
        <begin position="165"/>
        <end position="181"/>
    </location>
</feature>
<evidence type="ECO:0000256" key="7">
    <source>
        <dbReference type="ARBA" id="ARBA00023136"/>
    </source>
</evidence>
<dbReference type="GO" id="GO:0005886">
    <property type="term" value="C:plasma membrane"/>
    <property type="evidence" value="ECO:0007669"/>
    <property type="project" value="UniProtKB-SubCell"/>
</dbReference>
<dbReference type="GO" id="GO:0009103">
    <property type="term" value="P:lipopolysaccharide biosynthetic process"/>
    <property type="evidence" value="ECO:0007669"/>
    <property type="project" value="TreeGrafter"/>
</dbReference>
<evidence type="ECO:0000313" key="11">
    <source>
        <dbReference type="Proteomes" id="UP000245959"/>
    </source>
</evidence>
<feature type="domain" description="ArnT-like N-terminal" evidence="9">
    <location>
        <begin position="13"/>
        <end position="243"/>
    </location>
</feature>
<dbReference type="GO" id="GO:0000030">
    <property type="term" value="F:mannosyltransferase activity"/>
    <property type="evidence" value="ECO:0007669"/>
    <property type="project" value="InterPro"/>
</dbReference>
<organism evidence="10 11">
    <name type="scientific">Victivallis vadensis</name>
    <dbReference type="NCBI Taxonomy" id="172901"/>
    <lineage>
        <taxon>Bacteria</taxon>
        <taxon>Pseudomonadati</taxon>
        <taxon>Lentisphaerota</taxon>
        <taxon>Lentisphaeria</taxon>
        <taxon>Victivallales</taxon>
        <taxon>Victivallaceae</taxon>
        <taxon>Victivallis</taxon>
    </lineage>
</organism>
<keyword evidence="4 10" id="KW-0808">Transferase</keyword>
<dbReference type="RefSeq" id="WP_116884105.1">
    <property type="nucleotide sequence ID" value="NZ_CABMMC010000012.1"/>
</dbReference>
<dbReference type="InterPro" id="IPR050297">
    <property type="entry name" value="LipidA_mod_glycosyltrf_83"/>
</dbReference>
<sequence length="562" mass="63133">MLLKIFDSRRLPVTLLILFYLATYILPLGSRQMIRPDEFRYAEIPREMLASGNWITPKLVDVRYFEKPALGYQLTALSFKYFGENAFALRLPSALAVGITALLLFRLLKTNSSDPRLPVLATGIYLLCGLVYGVGTFAVLDSQLTAALTLTIGFFYFAWSARTRLATAAWLAAVGAATGAAFLLKGLLAFAVPTVVIVPFLLWQKEWKKIFVYPWLPFAAALLVALPWALAIHHQEPDFWRYFIEEEHFNRFTGNTYDRDPEPFWYFIPVLLGGMLPAGLYCTAAWMGWKRELFRRPLYRFLLCWAVLPFLLFSASSCKLGTYILPCFPPLAALIAAGTLEAFRLRPGSARKILDITFKSLGLLLAALAVIATVGLIVWRFIPALPELYGKWNLFPYLTLLALLAWGVALIRSRRWTAPVQSAVFLFGMAPAIVFGLNAVPDIALGDKATAVGIRQCLEEIPVRRGDIILVDRGTLQATAWLLKRTDLVLIGKPGELQYGLNNYPEYASRWYKEEETDKLLAASHPGSRLFITLRNLKKKPLPPDWAAEQVVTRNGISVIRF</sequence>
<feature type="transmembrane region" description="Helical" evidence="8">
    <location>
        <begin position="210"/>
        <end position="230"/>
    </location>
</feature>
<keyword evidence="3" id="KW-0328">Glycosyltransferase</keyword>
<dbReference type="EMBL" id="QEKH01000014">
    <property type="protein sequence ID" value="PVY41448.1"/>
    <property type="molecule type" value="Genomic_DNA"/>
</dbReference>
<keyword evidence="6 8" id="KW-1133">Transmembrane helix</keyword>
<keyword evidence="2" id="KW-1003">Cell membrane</keyword>
<keyword evidence="11" id="KW-1185">Reference proteome</keyword>
<dbReference type="InterPro" id="IPR003342">
    <property type="entry name" value="ArnT-like_N"/>
</dbReference>